<proteinExistence type="predicted"/>
<dbReference type="InterPro" id="IPR013785">
    <property type="entry name" value="Aldolase_TIM"/>
</dbReference>
<protein>
    <submittedName>
        <fullName evidence="3">Alpha-galactosidase</fullName>
    </submittedName>
</protein>
<dbReference type="GO" id="GO:0016052">
    <property type="term" value="P:carbohydrate catabolic process"/>
    <property type="evidence" value="ECO:0007669"/>
    <property type="project" value="InterPro"/>
</dbReference>
<dbReference type="SUPFAM" id="SSF51445">
    <property type="entry name" value="(Trans)glycosidases"/>
    <property type="match status" value="1"/>
</dbReference>
<dbReference type="CDD" id="cd14791">
    <property type="entry name" value="GH36"/>
    <property type="match status" value="1"/>
</dbReference>
<keyword evidence="2" id="KW-0326">Glycosidase</keyword>
<dbReference type="OrthoDB" id="9758822at2"/>
<dbReference type="InterPro" id="IPR002252">
    <property type="entry name" value="Glyco_hydro_36"/>
</dbReference>
<organism evidence="3 4">
    <name type="scientific">Meiothermus hypogaeus NBRC 106114</name>
    <dbReference type="NCBI Taxonomy" id="1227553"/>
    <lineage>
        <taxon>Bacteria</taxon>
        <taxon>Thermotogati</taxon>
        <taxon>Deinococcota</taxon>
        <taxon>Deinococci</taxon>
        <taxon>Thermales</taxon>
        <taxon>Thermaceae</taxon>
        <taxon>Meiothermus</taxon>
    </lineage>
</organism>
<reference evidence="3 4" key="1">
    <citation type="submission" date="2019-07" db="EMBL/GenBank/DDBJ databases">
        <title>Whole genome shotgun sequence of Meiothermus hypogaeus NBRC 106114.</title>
        <authorList>
            <person name="Hosoyama A."/>
            <person name="Uohara A."/>
            <person name="Ohji S."/>
            <person name="Ichikawa N."/>
        </authorList>
    </citation>
    <scope>NUCLEOTIDE SEQUENCE [LARGE SCALE GENOMIC DNA]</scope>
    <source>
        <strain evidence="3 4">NBRC 106114</strain>
    </source>
</reference>
<gene>
    <name evidence="3" type="ORF">MHY01S_12440</name>
</gene>
<dbReference type="Gene3D" id="3.20.20.70">
    <property type="entry name" value="Aldolase class I"/>
    <property type="match status" value="1"/>
</dbReference>
<dbReference type="EMBL" id="BJXL01000031">
    <property type="protein sequence ID" value="GEM83078.1"/>
    <property type="molecule type" value="Genomic_DNA"/>
</dbReference>
<dbReference type="PANTHER" id="PTHR43053">
    <property type="entry name" value="GLYCOSIDASE FAMILY 31"/>
    <property type="match status" value="1"/>
</dbReference>
<evidence type="ECO:0000256" key="1">
    <source>
        <dbReference type="ARBA" id="ARBA00022801"/>
    </source>
</evidence>
<name>A0A511R0D4_9DEIN</name>
<comment type="caution">
    <text evidence="3">The sequence shown here is derived from an EMBL/GenBank/DDBJ whole genome shotgun (WGS) entry which is preliminary data.</text>
</comment>
<dbReference type="PANTHER" id="PTHR43053:SF3">
    <property type="entry name" value="ALPHA-GALACTOSIDASE C-RELATED"/>
    <property type="match status" value="1"/>
</dbReference>
<sequence length="482" mass="54211">MQIQGYDFHINAGRLEETLGGYLLHGKHVQIGHPFGRSMFFKHGWQSWSESAWVSLKENPRPILPPERRPQCDDPAYALSPVHGGSGLGGLEGYDGRMLFLGALRPGARVEADRLSLKGTCDHEMQWFLAYGEAQQILGRYAELLATTLGVRAQRPAPRVWCSWYSYYSDISEGQLLQTIAGLQGLPFEVFQVDDGWQQNMGDWEPNHKFPSGMSAIALRAQSQGLTPGLWLAPFIARPSSNLFKEHPDWFLRDEQGELVPAGNNWGGFYALDVTLPAVQYWLRSLIQTVRGWGYRYLKLDFLYAAALPGKRPGGEAREDAYREALRVIREAAGDDVYILACGAPIVASLGLVDGLRIGPDVAPYWDNEDRRVFLHDPTGPAAYNALRTSLHRLWLKPLVHTDPDVAYFRSRYNLLTPAQRAVLQDLALVAGFKATSDPPEWLDDEEREQLRAWLEATPPITQTGPYSFKIGEREVDFSSWL</sequence>
<dbReference type="GO" id="GO:0004557">
    <property type="term" value="F:alpha-galactosidase activity"/>
    <property type="evidence" value="ECO:0007669"/>
    <property type="project" value="InterPro"/>
</dbReference>
<dbReference type="InterPro" id="IPR017853">
    <property type="entry name" value="GH"/>
</dbReference>
<accession>A0A511R0D4</accession>
<evidence type="ECO:0000256" key="2">
    <source>
        <dbReference type="ARBA" id="ARBA00023295"/>
    </source>
</evidence>
<dbReference type="RefSeq" id="WP_119341130.1">
    <property type="nucleotide sequence ID" value="NZ_BJXL01000031.1"/>
</dbReference>
<dbReference type="AlphaFoldDB" id="A0A511R0D4"/>
<evidence type="ECO:0000313" key="4">
    <source>
        <dbReference type="Proteomes" id="UP000321197"/>
    </source>
</evidence>
<evidence type="ECO:0000313" key="3">
    <source>
        <dbReference type="EMBL" id="GEM83078.1"/>
    </source>
</evidence>
<dbReference type="Pfam" id="PF02065">
    <property type="entry name" value="Melibiase"/>
    <property type="match status" value="1"/>
</dbReference>
<dbReference type="Proteomes" id="UP000321197">
    <property type="component" value="Unassembled WGS sequence"/>
</dbReference>
<dbReference type="InterPro" id="IPR050985">
    <property type="entry name" value="Alpha-glycosidase_related"/>
</dbReference>
<keyword evidence="1" id="KW-0378">Hydrolase</keyword>